<proteinExistence type="inferred from homology"/>
<evidence type="ECO:0000259" key="6">
    <source>
        <dbReference type="Pfam" id="PF01850"/>
    </source>
</evidence>
<dbReference type="HAMAP" id="MF_00265">
    <property type="entry name" value="VapC_Nob1"/>
    <property type="match status" value="1"/>
</dbReference>
<evidence type="ECO:0000313" key="8">
    <source>
        <dbReference type="Proteomes" id="UP000614410"/>
    </source>
</evidence>
<keyword evidence="4 5" id="KW-0378">Hydrolase</keyword>
<keyword evidence="5" id="KW-0460">Magnesium</keyword>
<comment type="cofactor">
    <cofactor evidence="5">
        <name>Mg(2+)</name>
        <dbReference type="ChEBI" id="CHEBI:18420"/>
    </cofactor>
</comment>
<comment type="similarity">
    <text evidence="5">Belongs to the PINc/VapC protein family.</text>
</comment>
<sequence length="136" mass="14793">MIYLESSAVVKLARRETHTEDLITWLAERHDAPLVSSALVEIEVPRALRRVEPDALVSVPTILAGMYRVEINRPVRQAAGAFDQPNLRTLDAIHLATAEIIGSELAAFVSYDRRLLEVAHARGLRTASPGAGAGDS</sequence>
<dbReference type="EC" id="3.1.-.-" evidence="5"/>
<keyword evidence="2 5" id="KW-0540">Nuclease</keyword>
<evidence type="ECO:0000256" key="3">
    <source>
        <dbReference type="ARBA" id="ARBA00022723"/>
    </source>
</evidence>
<dbReference type="Proteomes" id="UP000614410">
    <property type="component" value="Unassembled WGS sequence"/>
</dbReference>
<keyword evidence="1 5" id="KW-1277">Toxin-antitoxin system</keyword>
<dbReference type="InterPro" id="IPR029060">
    <property type="entry name" value="PIN-like_dom_sf"/>
</dbReference>
<keyword evidence="3 5" id="KW-0479">Metal-binding</keyword>
<dbReference type="GO" id="GO:0090729">
    <property type="term" value="F:toxin activity"/>
    <property type="evidence" value="ECO:0007669"/>
    <property type="project" value="UniProtKB-KW"/>
</dbReference>
<comment type="caution">
    <text evidence="7">The sequence shown here is derived from an EMBL/GenBank/DDBJ whole genome shotgun (WGS) entry which is preliminary data.</text>
</comment>
<name>A0A934KKA8_9BACT</name>
<dbReference type="SUPFAM" id="SSF88723">
    <property type="entry name" value="PIN domain-like"/>
    <property type="match status" value="1"/>
</dbReference>
<gene>
    <name evidence="5" type="primary">vapC</name>
    <name evidence="7" type="ORF">JF887_01485</name>
</gene>
<dbReference type="EMBL" id="JAEKNN010000008">
    <property type="protein sequence ID" value="MBJ7608089.1"/>
    <property type="molecule type" value="Genomic_DNA"/>
</dbReference>
<dbReference type="InterPro" id="IPR022907">
    <property type="entry name" value="VapC_family"/>
</dbReference>
<evidence type="ECO:0000256" key="5">
    <source>
        <dbReference type="HAMAP-Rule" id="MF_00265"/>
    </source>
</evidence>
<feature type="binding site" evidence="5">
    <location>
        <position position="91"/>
    </location>
    <ligand>
        <name>Mg(2+)</name>
        <dbReference type="ChEBI" id="CHEBI:18420"/>
    </ligand>
</feature>
<reference evidence="7 8" key="1">
    <citation type="submission" date="2020-10" db="EMBL/GenBank/DDBJ databases">
        <title>Ca. Dormibacterota MAGs.</title>
        <authorList>
            <person name="Montgomery K."/>
        </authorList>
    </citation>
    <scope>NUCLEOTIDE SEQUENCE [LARGE SCALE GENOMIC DNA]</scope>
    <source>
        <strain evidence="7">Mitchell_Peninsula_5</strain>
    </source>
</reference>
<dbReference type="AlphaFoldDB" id="A0A934KKA8"/>
<dbReference type="GO" id="GO:0004540">
    <property type="term" value="F:RNA nuclease activity"/>
    <property type="evidence" value="ECO:0007669"/>
    <property type="project" value="InterPro"/>
</dbReference>
<evidence type="ECO:0000256" key="1">
    <source>
        <dbReference type="ARBA" id="ARBA00022649"/>
    </source>
</evidence>
<feature type="domain" description="PIN" evidence="6">
    <location>
        <begin position="2"/>
        <end position="120"/>
    </location>
</feature>
<comment type="caution">
    <text evidence="5">Lacks conserved residue(s) required for the propagation of feature annotation.</text>
</comment>
<protein>
    <recommendedName>
        <fullName evidence="5">Ribonuclease VapC</fullName>
        <shortName evidence="5">RNase VapC</shortName>
        <ecNumber evidence="5">3.1.-.-</ecNumber>
    </recommendedName>
    <alternativeName>
        <fullName evidence="5">Toxin VapC</fullName>
    </alternativeName>
</protein>
<evidence type="ECO:0000256" key="2">
    <source>
        <dbReference type="ARBA" id="ARBA00022722"/>
    </source>
</evidence>
<organism evidence="7 8">
    <name type="scientific">Candidatus Amunia macphersoniae</name>
    <dbReference type="NCBI Taxonomy" id="3127014"/>
    <lineage>
        <taxon>Bacteria</taxon>
        <taxon>Bacillati</taxon>
        <taxon>Candidatus Dormiibacterota</taxon>
        <taxon>Candidatus Dormibacteria</taxon>
        <taxon>Candidatus Aeolococcales</taxon>
        <taxon>Candidatus Aeolococcaceae</taxon>
        <taxon>Candidatus Amunia</taxon>
    </lineage>
</organism>
<accession>A0A934KKA8</accession>
<dbReference type="Pfam" id="PF01850">
    <property type="entry name" value="PIN"/>
    <property type="match status" value="1"/>
</dbReference>
<dbReference type="Gene3D" id="3.40.50.1010">
    <property type="entry name" value="5'-nuclease"/>
    <property type="match status" value="1"/>
</dbReference>
<dbReference type="GO" id="GO:0016787">
    <property type="term" value="F:hydrolase activity"/>
    <property type="evidence" value="ECO:0007669"/>
    <property type="project" value="UniProtKB-KW"/>
</dbReference>
<dbReference type="CDD" id="cd09874">
    <property type="entry name" value="PIN_MT3492-like"/>
    <property type="match status" value="1"/>
</dbReference>
<comment type="function">
    <text evidence="5">Toxic component of a toxin-antitoxin (TA) system. An RNase.</text>
</comment>
<dbReference type="InterPro" id="IPR002716">
    <property type="entry name" value="PIN_dom"/>
</dbReference>
<evidence type="ECO:0000313" key="7">
    <source>
        <dbReference type="EMBL" id="MBJ7608089.1"/>
    </source>
</evidence>
<dbReference type="GO" id="GO:0000287">
    <property type="term" value="F:magnesium ion binding"/>
    <property type="evidence" value="ECO:0007669"/>
    <property type="project" value="UniProtKB-UniRule"/>
</dbReference>
<keyword evidence="5" id="KW-0800">Toxin</keyword>
<evidence type="ECO:0000256" key="4">
    <source>
        <dbReference type="ARBA" id="ARBA00022801"/>
    </source>
</evidence>